<feature type="transmembrane region" description="Helical" evidence="1">
    <location>
        <begin position="30"/>
        <end position="54"/>
    </location>
</feature>
<dbReference type="RefSeq" id="WP_015771152.1">
    <property type="nucleotide sequence ID" value="NC_013174.1"/>
</dbReference>
<organism evidence="3 4">
    <name type="scientific">Jonesia denitrificans (strain ATCC 14870 / DSM 20603 / BCRC 15368 / CIP 55.134 / JCM 11481 / NBRC 15587 / NCTC 10816 / Prevot 55134)</name>
    <name type="common">Listeria denitrificans</name>
    <dbReference type="NCBI Taxonomy" id="471856"/>
    <lineage>
        <taxon>Bacteria</taxon>
        <taxon>Bacillati</taxon>
        <taxon>Actinomycetota</taxon>
        <taxon>Actinomycetes</taxon>
        <taxon>Micrococcales</taxon>
        <taxon>Jonesiaceae</taxon>
        <taxon>Jonesia</taxon>
    </lineage>
</organism>
<keyword evidence="1" id="KW-1133">Transmembrane helix</keyword>
<evidence type="ECO:0000259" key="2">
    <source>
        <dbReference type="Pfam" id="PF13400"/>
    </source>
</evidence>
<dbReference type="InterPro" id="IPR028087">
    <property type="entry name" value="Tad_N"/>
</dbReference>
<accession>C7R2F3</accession>
<name>C7R2F3_JONDD</name>
<dbReference type="HOGENOM" id="CLU_1658460_0_0_11"/>
<keyword evidence="1" id="KW-0812">Transmembrane</keyword>
<sequence length="159" mass="16849">MGSRAGKGILMVRWCDRVKQRCGRNEDGQILLLGLGYVVVILLLLLVVVTLSAVHREHRELGRLADGVVLSAQDVVTEGRYYRKSGAQMTADARVAATQYLASVDARPGTRIVDLTVDANGSIHATIQRSTSHPVMVGLGRLASGKATLTASASASPIG</sequence>
<keyword evidence="4" id="KW-1185">Reference proteome</keyword>
<dbReference type="Pfam" id="PF13400">
    <property type="entry name" value="Tad"/>
    <property type="match status" value="1"/>
</dbReference>
<dbReference type="EMBL" id="CP001706">
    <property type="protein sequence ID" value="ACV08524.1"/>
    <property type="molecule type" value="Genomic_DNA"/>
</dbReference>
<protein>
    <recommendedName>
        <fullName evidence="2">Putative Flp pilus-assembly TadG-like N-terminal domain-containing protein</fullName>
    </recommendedName>
</protein>
<evidence type="ECO:0000313" key="3">
    <source>
        <dbReference type="EMBL" id="ACV08524.1"/>
    </source>
</evidence>
<dbReference type="OrthoDB" id="10003941at2"/>
<reference evidence="3 4" key="1">
    <citation type="journal article" date="2009" name="Stand. Genomic Sci.">
        <title>Complete genome sequence of Jonesia denitrificans type strain (Prevot 55134).</title>
        <authorList>
            <person name="Pukall R."/>
            <person name="Gehrich-Schroter G."/>
            <person name="Lapidus A."/>
            <person name="Nolan M."/>
            <person name="Glavina Del Rio T."/>
            <person name="Lucas S."/>
            <person name="Chen F."/>
            <person name="Tice H."/>
            <person name="Pitluck S."/>
            <person name="Cheng J.F."/>
            <person name="Copeland A."/>
            <person name="Saunders E."/>
            <person name="Brettin T."/>
            <person name="Detter J.C."/>
            <person name="Bruce D."/>
            <person name="Goodwin L."/>
            <person name="Pati A."/>
            <person name="Ivanova N."/>
            <person name="Mavromatis K."/>
            <person name="Ovchinnikova G."/>
            <person name="Chen A."/>
            <person name="Palaniappan K."/>
            <person name="Land M."/>
            <person name="Hauser L."/>
            <person name="Chang Y.J."/>
            <person name="Jeffries C.D."/>
            <person name="Chain P."/>
            <person name="Goker M."/>
            <person name="Bristow J."/>
            <person name="Eisen J.A."/>
            <person name="Markowitz V."/>
            <person name="Hugenholtz P."/>
            <person name="Kyrpides N.C."/>
            <person name="Klenk H.P."/>
            <person name="Han C."/>
        </authorList>
    </citation>
    <scope>NUCLEOTIDE SEQUENCE [LARGE SCALE GENOMIC DNA]</scope>
    <source>
        <strain evidence="4">ATCC 14870 / DSM 20603 / BCRC 15368 / CIP 55.134 / JCM 11481 / NBRC 15587 / NCTC 10816 / Prevot 55134</strain>
    </source>
</reference>
<dbReference type="Proteomes" id="UP000000628">
    <property type="component" value="Chromosome"/>
</dbReference>
<gene>
    <name evidence="3" type="ordered locus">Jden_0862</name>
</gene>
<evidence type="ECO:0000313" key="4">
    <source>
        <dbReference type="Proteomes" id="UP000000628"/>
    </source>
</evidence>
<keyword evidence="1" id="KW-0472">Membrane</keyword>
<dbReference type="AlphaFoldDB" id="C7R2F3"/>
<feature type="domain" description="Putative Flp pilus-assembly TadG-like N-terminal" evidence="2">
    <location>
        <begin position="28"/>
        <end position="73"/>
    </location>
</feature>
<proteinExistence type="predicted"/>
<dbReference type="STRING" id="471856.Jden_0862"/>
<evidence type="ECO:0000256" key="1">
    <source>
        <dbReference type="SAM" id="Phobius"/>
    </source>
</evidence>
<dbReference type="KEGG" id="jde:Jden_0862"/>